<evidence type="ECO:0000313" key="2">
    <source>
        <dbReference type="EMBL" id="SUD30844.1"/>
    </source>
</evidence>
<sequence length="63" mass="7413">MLKKIGKLISEPLRKDDKSRPPRWRLGMRLNHIHNDLHSNHPKPCNAIVMAGRPLIYKPFGYR</sequence>
<proteinExistence type="predicted"/>
<dbReference type="RefSeq" id="WP_038441724.1">
    <property type="nucleotide sequence ID" value="NZ_CP008896.1"/>
</dbReference>
<accession>A0A379IDG2</accession>
<dbReference type="KEGG" id="pfn:HZ99_05590"/>
<dbReference type="Proteomes" id="UP000255125">
    <property type="component" value="Unassembled WGS sequence"/>
</dbReference>
<reference evidence="2 3" key="1">
    <citation type="submission" date="2018-06" db="EMBL/GenBank/DDBJ databases">
        <authorList>
            <consortium name="Pathogen Informatics"/>
            <person name="Doyle S."/>
        </authorList>
    </citation>
    <scope>NUCLEOTIDE SEQUENCE [LARGE SCALE GENOMIC DNA]</scope>
    <source>
        <strain evidence="2 3">NCTC10392</strain>
    </source>
</reference>
<dbReference type="AlphaFoldDB" id="A0A379IDG2"/>
<dbReference type="EMBL" id="UGUS01000002">
    <property type="protein sequence ID" value="SUD30844.1"/>
    <property type="molecule type" value="Genomic_DNA"/>
</dbReference>
<dbReference type="OrthoDB" id="6906983at2"/>
<protein>
    <submittedName>
        <fullName evidence="2">Uncharacterized protein</fullName>
    </submittedName>
</protein>
<feature type="region of interest" description="Disordered" evidence="1">
    <location>
        <begin position="1"/>
        <end position="23"/>
    </location>
</feature>
<organism evidence="2 3">
    <name type="scientific">Pseudomonas fluorescens</name>
    <dbReference type="NCBI Taxonomy" id="294"/>
    <lineage>
        <taxon>Bacteria</taxon>
        <taxon>Pseudomonadati</taxon>
        <taxon>Pseudomonadota</taxon>
        <taxon>Gammaproteobacteria</taxon>
        <taxon>Pseudomonadales</taxon>
        <taxon>Pseudomonadaceae</taxon>
        <taxon>Pseudomonas</taxon>
    </lineage>
</organism>
<evidence type="ECO:0000256" key="1">
    <source>
        <dbReference type="SAM" id="MobiDB-lite"/>
    </source>
</evidence>
<gene>
    <name evidence="2" type="ORF">NCTC10392_02770</name>
</gene>
<name>A0A379IDG2_PSEFL</name>
<evidence type="ECO:0000313" key="3">
    <source>
        <dbReference type="Proteomes" id="UP000255125"/>
    </source>
</evidence>